<dbReference type="InterPro" id="IPR018707">
    <property type="entry name" value="LpxR"/>
</dbReference>
<sequence>MLLISTLLVAAVAQGDGSPPIQLARASDPVDAREALRPTFDTTRQEPATGSWSFTLDNDALVPVNRDQDYTYGLSVAATGTRARDFLLSLDTPLSWIDRALGVDGIGSSSVHGHGFEAGLFGFTPEDKSASEPLYDDRPYASLLYASSSRVQVNPHNRVAWHSTLTVGVLGLDLAGDLQNGFHQMIGSNRAEGWEHQISQGGEPTARYSVARQKTLAISSDNLEVKSTVEGSLGYITEARWSLSFRAGQLGTPWWQSTPELTRYGERNNAQPLRDRSEHYLFGGISLVGRGYNAFLQGQFRDSEVTYGQDEVNHAIAEAWLGYTWGFGNGYRLSYVLRGHTSELRDGDGDRDVLWGGLVFSRSF</sequence>
<accession>A0A095UQM3</accession>
<dbReference type="InterPro" id="IPR037107">
    <property type="entry name" value="Put_OMP_sf"/>
</dbReference>
<comment type="caution">
    <text evidence="1">The sequence shown here is derived from an EMBL/GenBank/DDBJ whole genome shotgun (WGS) entry which is preliminary data.</text>
</comment>
<dbReference type="Proteomes" id="UP000029444">
    <property type="component" value="Unassembled WGS sequence"/>
</dbReference>
<keyword evidence="2" id="KW-1185">Reference proteome</keyword>
<name>A0A095UQM3_9GAMM</name>
<reference evidence="1 2" key="1">
    <citation type="submission" date="2012-09" db="EMBL/GenBank/DDBJ databases">
        <title>Genome Sequence of alkane-degrading Bacterium Alcanivorax sp. 19-m-6.</title>
        <authorList>
            <person name="Lai Q."/>
            <person name="Shao Z."/>
        </authorList>
    </citation>
    <scope>NUCLEOTIDE SEQUENCE [LARGE SCALE GENOMIC DNA]</scope>
    <source>
        <strain evidence="1 2">19-m-6</strain>
    </source>
</reference>
<dbReference type="Gene3D" id="2.40.128.140">
    <property type="entry name" value="Outer membrane protein"/>
    <property type="match status" value="1"/>
</dbReference>
<dbReference type="EMBL" id="ARXV01000006">
    <property type="protein sequence ID" value="KGD64840.1"/>
    <property type="molecule type" value="Genomic_DNA"/>
</dbReference>
<evidence type="ECO:0000313" key="1">
    <source>
        <dbReference type="EMBL" id="KGD64840.1"/>
    </source>
</evidence>
<dbReference type="Pfam" id="PF09982">
    <property type="entry name" value="LpxR"/>
    <property type="match status" value="1"/>
</dbReference>
<dbReference type="AlphaFoldDB" id="A0A095UQM3"/>
<proteinExistence type="predicted"/>
<gene>
    <name evidence="1" type="ORF">Y5S_01748</name>
</gene>
<organism evidence="1 2">
    <name type="scientific">Alcanivorax nanhaiticus</name>
    <dbReference type="NCBI Taxonomy" id="1177154"/>
    <lineage>
        <taxon>Bacteria</taxon>
        <taxon>Pseudomonadati</taxon>
        <taxon>Pseudomonadota</taxon>
        <taxon>Gammaproteobacteria</taxon>
        <taxon>Oceanospirillales</taxon>
        <taxon>Alcanivoracaceae</taxon>
        <taxon>Alcanivorax</taxon>
    </lineage>
</organism>
<protein>
    <recommendedName>
        <fullName evidence="3">Lipid A deacylase LpxR family protein</fullName>
    </recommendedName>
</protein>
<evidence type="ECO:0008006" key="3">
    <source>
        <dbReference type="Google" id="ProtNLM"/>
    </source>
</evidence>
<dbReference type="STRING" id="1177154.Y5S_01748"/>
<evidence type="ECO:0000313" key="2">
    <source>
        <dbReference type="Proteomes" id="UP000029444"/>
    </source>
</evidence>
<dbReference type="eggNOG" id="COG3528">
    <property type="taxonomic scope" value="Bacteria"/>
</dbReference>
<dbReference type="PATRIC" id="fig|1177154.3.peg.1782"/>